<evidence type="ECO:0000313" key="3">
    <source>
        <dbReference type="Proteomes" id="UP001176521"/>
    </source>
</evidence>
<dbReference type="EMBL" id="JAPDMQ010000570">
    <property type="protein sequence ID" value="KAK0522658.1"/>
    <property type="molecule type" value="Genomic_DNA"/>
</dbReference>
<gene>
    <name evidence="2" type="ORF">OC842_006401</name>
</gene>
<feature type="compositionally biased region" description="Polar residues" evidence="1">
    <location>
        <begin position="671"/>
        <end position="684"/>
    </location>
</feature>
<sequence>MAEAIAHALLQALAHAQAQAQAQAQVRARASGQDDDAEPAAPPRTPSPPPPPRPTAEHEYVDEDDGKPIVFPDESISAYRMKSLIKGAKGNAPLQAAIKTLDEHMASADRHIVHGFRSYEDCTRLPGQPSGMIRRLCDGLATRLARVYTLVAVYQARTGTRDMPGTPLSVLLNQLCHRLQIFTSALQQMAAQDLHARTMMAPQFRHTLLAFTNDARRMLSLIKAQLGGHRQMRGVTAFSHLPAPARITKLSYLHMILVAHIRSLANEVNADVNKFATTLPENSVAFVLLLRIFLSKLQPASIDAQQGHGAASAEGSEGPSEEDLFRPFPSAAKSLEQAQQWLFGIGFENAQQLSNFKISASNRLVYISNAAHVPGQSEHIFAPCRVETVLLILTITFAQLHRLEPATLACEIYVASLRHRLATDPTSQSVKMHLILALAALSLLFINTPSQPLSIQSQNPLALQLFGPEYRTFEALRASEEAVTLFRGLRQPDIPADVNARNVLLSMLNFVYAKALYEQALTYYEQPAFKVFLLRKSRSTLASVLPTLKTVGFNVKLDATNEQAMYLYTCALEQEASIKKELEEAMESLKTDHPVYLRKLEEEQKTKSKAAAMGEDKPSKEGDGGAAESSPEQADAKDDWDSDENLQRYTRKVLAADVSARLGGGPKDTSAAPSTPTSLPTGQPQVDKPAPPPVLSFNITPLAVLARLRNFNYRVYGPLYAAELLKEADAESGQNAQGKLVHGAAEYERLSAAWPTQYQDKLAQIYFRMAEYLLKPRLRVHDIINAVTRAANAKMRVPDAQNALWRGYNSIAALFATRSLFLAHIERYDDGFQTASQSLAIMNRQKVPTQKVYTAEPIALKGLHMWLSGSFPIDEAIEEISTALSTRQEYSEECREQGHFYNFQLDPNGLLPIAWIAGAQCRQGRIQTALSNGRDAVEMTRNHVREPQPITGWIGPQKAEEQALMPSSCILPHVLVIWSGILLAAGGEHHDEALAAVEEALFIIWEQTMIPAAATTAGGVMTAEVAPEGPARTDGSTAKTGLLIKAALLEERLKKVEVEDKRKGEAKREEKRKKRAAKEAKREERRMKQAEKAGEMIGEAAAEDATEDATRPAAEGLAEDTVEIKEEDAEWASEENSEEDETDEDADGATVASESSPKVEEGGSCRPASRRRAQRKGGKSGRHGGQDDVEMSDVSDWEYEFDEGEVEGYGQRNGKRVPKVHPPSQRQMSLRFQLEACRRMAERMPERGFLHRLLPDEKDREKEDPEVIRQILSRARTTA</sequence>
<feature type="region of interest" description="Disordered" evidence="1">
    <location>
        <begin position="603"/>
        <end position="644"/>
    </location>
</feature>
<feature type="region of interest" description="Disordered" evidence="1">
    <location>
        <begin position="1059"/>
        <end position="1228"/>
    </location>
</feature>
<feature type="compositionally biased region" description="Basic and acidic residues" evidence="1">
    <location>
        <begin position="1059"/>
        <end position="1069"/>
    </location>
</feature>
<protein>
    <submittedName>
        <fullName evidence="2">Uncharacterized protein</fullName>
    </submittedName>
</protein>
<evidence type="ECO:0000256" key="1">
    <source>
        <dbReference type="SAM" id="MobiDB-lite"/>
    </source>
</evidence>
<proteinExistence type="predicted"/>
<accession>A0AAN6JI32</accession>
<keyword evidence="3" id="KW-1185">Reference proteome</keyword>
<feature type="compositionally biased region" description="Basic and acidic residues" evidence="1">
    <location>
        <begin position="614"/>
        <end position="623"/>
    </location>
</feature>
<comment type="caution">
    <text evidence="2">The sequence shown here is derived from an EMBL/GenBank/DDBJ whole genome shotgun (WGS) entry which is preliminary data.</text>
</comment>
<reference evidence="2" key="1">
    <citation type="journal article" date="2023" name="PhytoFront">
        <title>Draft Genome Resources of Seven Strains of Tilletia horrida, Causal Agent of Kernel Smut of Rice.</title>
        <authorList>
            <person name="Khanal S."/>
            <person name="Antony Babu S."/>
            <person name="Zhou X.G."/>
        </authorList>
    </citation>
    <scope>NUCLEOTIDE SEQUENCE</scope>
    <source>
        <strain evidence="2">TX3</strain>
    </source>
</reference>
<feature type="region of interest" description="Disordered" evidence="1">
    <location>
        <begin position="657"/>
        <end position="691"/>
    </location>
</feature>
<dbReference type="AlphaFoldDB" id="A0AAN6JI32"/>
<feature type="compositionally biased region" description="Pro residues" evidence="1">
    <location>
        <begin position="40"/>
        <end position="54"/>
    </location>
</feature>
<evidence type="ECO:0000313" key="2">
    <source>
        <dbReference type="EMBL" id="KAK0522658.1"/>
    </source>
</evidence>
<dbReference type="Proteomes" id="UP001176521">
    <property type="component" value="Unassembled WGS sequence"/>
</dbReference>
<name>A0AAN6JI32_9BASI</name>
<feature type="compositionally biased region" description="Basic residues" evidence="1">
    <location>
        <begin position="1168"/>
        <end position="1182"/>
    </location>
</feature>
<organism evidence="2 3">
    <name type="scientific">Tilletia horrida</name>
    <dbReference type="NCBI Taxonomy" id="155126"/>
    <lineage>
        <taxon>Eukaryota</taxon>
        <taxon>Fungi</taxon>
        <taxon>Dikarya</taxon>
        <taxon>Basidiomycota</taxon>
        <taxon>Ustilaginomycotina</taxon>
        <taxon>Exobasidiomycetes</taxon>
        <taxon>Tilletiales</taxon>
        <taxon>Tilletiaceae</taxon>
        <taxon>Tilletia</taxon>
    </lineage>
</organism>
<feature type="compositionally biased region" description="Acidic residues" evidence="1">
    <location>
        <begin position="1117"/>
        <end position="1147"/>
    </location>
</feature>
<feature type="compositionally biased region" description="Basic and acidic residues" evidence="1">
    <location>
        <begin position="1077"/>
        <end position="1094"/>
    </location>
</feature>
<feature type="compositionally biased region" description="Low complexity" evidence="1">
    <location>
        <begin position="15"/>
        <end position="30"/>
    </location>
</feature>
<feature type="compositionally biased region" description="Acidic residues" evidence="1">
    <location>
        <begin position="1187"/>
        <end position="1206"/>
    </location>
</feature>
<feature type="region of interest" description="Disordered" evidence="1">
    <location>
        <begin position="15"/>
        <end position="67"/>
    </location>
</feature>